<dbReference type="EMBL" id="KE148149">
    <property type="protein sequence ID" value="EPE08359.1"/>
    <property type="molecule type" value="Genomic_DNA"/>
</dbReference>
<keyword evidence="3" id="KW-1185">Reference proteome</keyword>
<feature type="region of interest" description="Disordered" evidence="1">
    <location>
        <begin position="1"/>
        <end position="113"/>
    </location>
</feature>
<dbReference type="Proteomes" id="UP000016923">
    <property type="component" value="Unassembled WGS sequence"/>
</dbReference>
<feature type="compositionally biased region" description="Basic and acidic residues" evidence="1">
    <location>
        <begin position="77"/>
        <end position="98"/>
    </location>
</feature>
<gene>
    <name evidence="2" type="ORF">F503_01142</name>
</gene>
<protein>
    <submittedName>
        <fullName evidence="2">Uncharacterized protein</fullName>
    </submittedName>
</protein>
<feature type="compositionally biased region" description="Low complexity" evidence="1">
    <location>
        <begin position="99"/>
        <end position="113"/>
    </location>
</feature>
<evidence type="ECO:0000313" key="3">
    <source>
        <dbReference type="Proteomes" id="UP000016923"/>
    </source>
</evidence>
<feature type="compositionally biased region" description="Basic and acidic residues" evidence="1">
    <location>
        <begin position="40"/>
        <end position="57"/>
    </location>
</feature>
<organism evidence="2 3">
    <name type="scientific">Ophiostoma piceae (strain UAMH 11346)</name>
    <name type="common">Sap stain fungus</name>
    <dbReference type="NCBI Taxonomy" id="1262450"/>
    <lineage>
        <taxon>Eukaryota</taxon>
        <taxon>Fungi</taxon>
        <taxon>Dikarya</taxon>
        <taxon>Ascomycota</taxon>
        <taxon>Pezizomycotina</taxon>
        <taxon>Sordariomycetes</taxon>
        <taxon>Sordariomycetidae</taxon>
        <taxon>Ophiostomatales</taxon>
        <taxon>Ophiostomataceae</taxon>
        <taxon>Ophiostoma</taxon>
    </lineage>
</organism>
<dbReference type="VEuPathDB" id="FungiDB:F503_01142"/>
<dbReference type="OrthoDB" id="3539922at2759"/>
<dbReference type="eggNOG" id="ENOG502T3CW">
    <property type="taxonomic scope" value="Eukaryota"/>
</dbReference>
<accession>S3C4C5</accession>
<dbReference type="OMA" id="ANARWQM"/>
<dbReference type="AlphaFoldDB" id="S3C4C5"/>
<evidence type="ECO:0000313" key="2">
    <source>
        <dbReference type="EMBL" id="EPE08359.1"/>
    </source>
</evidence>
<proteinExistence type="predicted"/>
<reference evidence="2 3" key="1">
    <citation type="journal article" date="2013" name="BMC Genomics">
        <title>The genome and transcriptome of the pine saprophyte Ophiostoma piceae, and a comparison with the bark beetle-associated pine pathogen Grosmannia clavigera.</title>
        <authorList>
            <person name="Haridas S."/>
            <person name="Wang Y."/>
            <person name="Lim L."/>
            <person name="Massoumi Alamouti S."/>
            <person name="Jackman S."/>
            <person name="Docking R."/>
            <person name="Robertson G."/>
            <person name="Birol I."/>
            <person name="Bohlmann J."/>
            <person name="Breuil C."/>
        </authorList>
    </citation>
    <scope>NUCLEOTIDE SEQUENCE [LARGE SCALE GENOMIC DNA]</scope>
    <source>
        <strain evidence="2 3">UAMH 11346</strain>
    </source>
</reference>
<dbReference type="STRING" id="1262450.S3C4C5"/>
<feature type="compositionally biased region" description="Basic and acidic residues" evidence="1">
    <location>
        <begin position="7"/>
        <end position="26"/>
    </location>
</feature>
<sequence>MSYYPDQRGRASRRSDGHDNGYHVYDKPSTNYRYNSSSSRIRDRDGRDHDRDYESSRRAKSQGRYPAPVVRQSRTLNDGHRESRDLDRHNDRHYDRHSSASSSSSRRSNSSFSIFGDERDRELKHVVTSALTAGAVEAFRLRKSPGTWAHDKAGRVATAAIGAAVADTAAESKNPRGKHSRRHVVEATMAGLLTDRLVNGSRKK</sequence>
<evidence type="ECO:0000256" key="1">
    <source>
        <dbReference type="SAM" id="MobiDB-lite"/>
    </source>
</evidence>
<dbReference type="HOGENOM" id="CLU_1343621_0_0_1"/>
<name>S3C4C5_OPHP1</name>